<accession>J9SVJ1</accession>
<dbReference type="RefSeq" id="YP_006908961.1">
    <property type="nucleotide sequence ID" value="NC_018859.1"/>
</dbReference>
<dbReference type="EMBL" id="JX415536">
    <property type="protein sequence ID" value="AFR52143.1"/>
    <property type="molecule type" value="Genomic_DNA"/>
</dbReference>
<gene>
    <name evidence="1" type="ORF">ECBP2_0110</name>
</gene>
<dbReference type="KEGG" id="vg:13828253"/>
<dbReference type="GeneID" id="13828253"/>
<evidence type="ECO:0000313" key="2">
    <source>
        <dbReference type="Proteomes" id="UP000007331"/>
    </source>
</evidence>
<organism evidence="1 2">
    <name type="scientific">Escherichia phage ECBP2</name>
    <dbReference type="NCBI Taxonomy" id="1604355"/>
    <lineage>
        <taxon>Viruses</taxon>
        <taxon>Duplodnaviria</taxon>
        <taxon>Heunggongvirae</taxon>
        <taxon>Uroviricota</taxon>
        <taxon>Caudoviricetes</taxon>
        <taxon>Mktvariviridae</taxon>
        <taxon>Gordonclarkvirinae</taxon>
        <taxon>Suseptimavirus</taxon>
        <taxon>Suseptimavirus ECBP2</taxon>
    </lineage>
</organism>
<reference evidence="1 2" key="1">
    <citation type="journal article" date="2012" name="J. Virol.">
        <title>Complete Genome Sequence of the Bacteriophages ECBP1 and ECBP2 Isolated from Two Different Escherichia coli Strains.</title>
        <authorList>
            <person name="Nho S.W."/>
            <person name="Ha M.A."/>
            <person name="Kim K.S."/>
            <person name="Kim T.H."/>
            <person name="Jang H.B."/>
            <person name="Cha I.S."/>
            <person name="Park S.B."/>
            <person name="Kim Y.K."/>
            <person name="Jung T.S."/>
        </authorList>
    </citation>
    <scope>NUCLEOTIDE SEQUENCE [LARGE SCALE GENOMIC DNA]</scope>
</reference>
<keyword evidence="2" id="KW-1185">Reference proteome</keyword>
<proteinExistence type="predicted"/>
<dbReference type="Proteomes" id="UP000007331">
    <property type="component" value="Segment"/>
</dbReference>
<name>J9SVJ1_9CAUD</name>
<sequence length="76" mass="8490">MKINLPSLVVTKKLSDLRPGDVFRLQNNTEHLYLKTDTYVQGMRRVVGLGQGTLFQIPEDHEVISVPNVQVTNIGG</sequence>
<evidence type="ECO:0000313" key="1">
    <source>
        <dbReference type="EMBL" id="AFR52143.1"/>
    </source>
</evidence>
<protein>
    <submittedName>
        <fullName evidence="1">Uncharacterized protein</fullName>
    </submittedName>
</protein>